<comment type="caution">
    <text evidence="1">The sequence shown here is derived from an EMBL/GenBank/DDBJ whole genome shotgun (WGS) entry which is preliminary data.</text>
</comment>
<proteinExistence type="predicted"/>
<dbReference type="EMBL" id="JADNYJ010000153">
    <property type="protein sequence ID" value="KAF8878973.1"/>
    <property type="molecule type" value="Genomic_DNA"/>
</dbReference>
<accession>A0A9P5NDE7</accession>
<gene>
    <name evidence="1" type="ORF">CPB84DRAFT_1852210</name>
</gene>
<evidence type="ECO:0000313" key="2">
    <source>
        <dbReference type="Proteomes" id="UP000724874"/>
    </source>
</evidence>
<name>A0A9P5NDE7_GYMJU</name>
<dbReference type="AlphaFoldDB" id="A0A9P5NDE7"/>
<protein>
    <submittedName>
        <fullName evidence="1">Uncharacterized protein</fullName>
    </submittedName>
</protein>
<dbReference type="Proteomes" id="UP000724874">
    <property type="component" value="Unassembled WGS sequence"/>
</dbReference>
<sequence length="215" mass="23510">MSPSYACFPFVVLEHSLPDPYPSSMSECLPTTEKGPPRACPPLPLWMALPLPHEVDSPPTMLTAAYPPSMGVCLPTPEKGPPVSPTPLFLWQSPSICILPMYTASPPASASGTTSPPQHPDRSWTALSTDQHFQLDYCFSASWSCTLISSGTHNLITTPDFDPSTSSMACTIWCIYAYAVIDEYSIDPQQHLQPTYCNTTIEIASLQCDLQPRDQ</sequence>
<evidence type="ECO:0000313" key="1">
    <source>
        <dbReference type="EMBL" id="KAF8878973.1"/>
    </source>
</evidence>
<reference evidence="1" key="1">
    <citation type="submission" date="2020-11" db="EMBL/GenBank/DDBJ databases">
        <authorList>
            <consortium name="DOE Joint Genome Institute"/>
            <person name="Ahrendt S."/>
            <person name="Riley R."/>
            <person name="Andreopoulos W."/>
            <person name="LaButti K."/>
            <person name="Pangilinan J."/>
            <person name="Ruiz-duenas F.J."/>
            <person name="Barrasa J.M."/>
            <person name="Sanchez-Garcia M."/>
            <person name="Camarero S."/>
            <person name="Miyauchi S."/>
            <person name="Serrano A."/>
            <person name="Linde D."/>
            <person name="Babiker R."/>
            <person name="Drula E."/>
            <person name="Ayuso-Fernandez I."/>
            <person name="Pacheco R."/>
            <person name="Padilla G."/>
            <person name="Ferreira P."/>
            <person name="Barriuso J."/>
            <person name="Kellner H."/>
            <person name="Castanera R."/>
            <person name="Alfaro M."/>
            <person name="Ramirez L."/>
            <person name="Pisabarro A.G."/>
            <person name="Kuo A."/>
            <person name="Tritt A."/>
            <person name="Lipzen A."/>
            <person name="He G."/>
            <person name="Yan M."/>
            <person name="Ng V."/>
            <person name="Cullen D."/>
            <person name="Martin F."/>
            <person name="Rosso M.-N."/>
            <person name="Henrissat B."/>
            <person name="Hibbett D."/>
            <person name="Martinez A.T."/>
            <person name="Grigoriev I.V."/>
        </authorList>
    </citation>
    <scope>NUCLEOTIDE SEQUENCE</scope>
    <source>
        <strain evidence="1">AH 44721</strain>
    </source>
</reference>
<keyword evidence="2" id="KW-1185">Reference proteome</keyword>
<organism evidence="1 2">
    <name type="scientific">Gymnopilus junonius</name>
    <name type="common">Spectacular rustgill mushroom</name>
    <name type="synonym">Gymnopilus spectabilis subsp. junonius</name>
    <dbReference type="NCBI Taxonomy" id="109634"/>
    <lineage>
        <taxon>Eukaryota</taxon>
        <taxon>Fungi</taxon>
        <taxon>Dikarya</taxon>
        <taxon>Basidiomycota</taxon>
        <taxon>Agaricomycotina</taxon>
        <taxon>Agaricomycetes</taxon>
        <taxon>Agaricomycetidae</taxon>
        <taxon>Agaricales</taxon>
        <taxon>Agaricineae</taxon>
        <taxon>Hymenogastraceae</taxon>
        <taxon>Gymnopilus</taxon>
    </lineage>
</organism>